<dbReference type="AlphaFoldDB" id="A0A7X0VDR8"/>
<feature type="transmembrane region" description="Helical" evidence="8">
    <location>
        <begin position="323"/>
        <end position="344"/>
    </location>
</feature>
<name>A0A7X0VDR8_9BACL</name>
<sequence>MNKRMVLALFIQLHLAAILSLYATKILESTNSGHWEAILIACLLEVLLAWLYLSGLSAFPGKHIGEIIREAAGAWAARAILLPFVAYIFFYLVLQNRYQIVKINIVVLPSTPLWAVLLLNMVLPFYAACKGIHAIARMGLALFITFMPFVLFSLFISYQNFEWRNIFPIWQPKLTFVAEQPFYTSLFAFSGFLFLGMLSLNKPVKLRKLGPSMLLVAAFGFASVYVPLLIFGQETAIRFQYPVTMASDTIDLEWVVFDWLPTFSVVSSSALGMIESSVLLWMAMTLVRKLYLPLPDKWLAAILSIAMYICSMQIHNVQTLNRFFSMNAALCLYSMIILPLTLGLSGWRKRRTTS</sequence>
<organism evidence="9 10">
    <name type="scientific">Cohnella nanjingensis</name>
    <dbReference type="NCBI Taxonomy" id="1387779"/>
    <lineage>
        <taxon>Bacteria</taxon>
        <taxon>Bacillati</taxon>
        <taxon>Bacillota</taxon>
        <taxon>Bacilli</taxon>
        <taxon>Bacillales</taxon>
        <taxon>Paenibacillaceae</taxon>
        <taxon>Cohnella</taxon>
    </lineage>
</organism>
<feature type="transmembrane region" description="Helical" evidence="8">
    <location>
        <begin position="212"/>
        <end position="232"/>
    </location>
</feature>
<keyword evidence="7 8" id="KW-0472">Membrane</keyword>
<feature type="transmembrane region" description="Helical" evidence="8">
    <location>
        <begin position="263"/>
        <end position="286"/>
    </location>
</feature>
<protein>
    <submittedName>
        <fullName evidence="9">GerAB/ArcD/ProY family transporter</fullName>
    </submittedName>
</protein>
<keyword evidence="4" id="KW-0309">Germination</keyword>
<proteinExistence type="inferred from homology"/>
<evidence type="ECO:0000256" key="8">
    <source>
        <dbReference type="SAM" id="Phobius"/>
    </source>
</evidence>
<dbReference type="GO" id="GO:0009847">
    <property type="term" value="P:spore germination"/>
    <property type="evidence" value="ECO:0007669"/>
    <property type="project" value="InterPro"/>
</dbReference>
<dbReference type="Pfam" id="PF03845">
    <property type="entry name" value="Spore_permease"/>
    <property type="match status" value="1"/>
</dbReference>
<evidence type="ECO:0000256" key="7">
    <source>
        <dbReference type="ARBA" id="ARBA00023136"/>
    </source>
</evidence>
<dbReference type="PANTHER" id="PTHR34975:SF2">
    <property type="entry name" value="SPORE GERMINATION PROTEIN A2"/>
    <property type="match status" value="1"/>
</dbReference>
<keyword evidence="3" id="KW-0813">Transport</keyword>
<dbReference type="PANTHER" id="PTHR34975">
    <property type="entry name" value="SPORE GERMINATION PROTEIN A2"/>
    <property type="match status" value="1"/>
</dbReference>
<feature type="transmembrane region" description="Helical" evidence="8">
    <location>
        <begin position="33"/>
        <end position="53"/>
    </location>
</feature>
<comment type="subcellular location">
    <subcellularLocation>
        <location evidence="1">Membrane</location>
        <topology evidence="1">Multi-pass membrane protein</topology>
    </subcellularLocation>
</comment>
<evidence type="ECO:0000256" key="3">
    <source>
        <dbReference type="ARBA" id="ARBA00022448"/>
    </source>
</evidence>
<comment type="caution">
    <text evidence="9">The sequence shown here is derived from an EMBL/GenBank/DDBJ whole genome shotgun (WGS) entry which is preliminary data.</text>
</comment>
<evidence type="ECO:0000256" key="2">
    <source>
        <dbReference type="ARBA" id="ARBA00007998"/>
    </source>
</evidence>
<dbReference type="RefSeq" id="WP_185140921.1">
    <property type="nucleotide sequence ID" value="NZ_JACJVP010000001.1"/>
</dbReference>
<feature type="transmembrane region" description="Helical" evidence="8">
    <location>
        <begin position="106"/>
        <end position="128"/>
    </location>
</feature>
<comment type="similarity">
    <text evidence="2">Belongs to the amino acid-polyamine-organocation (APC) superfamily. Spore germination protein (SGP) (TC 2.A.3.9) family.</text>
</comment>
<evidence type="ECO:0000256" key="6">
    <source>
        <dbReference type="ARBA" id="ARBA00022989"/>
    </source>
</evidence>
<feature type="transmembrane region" description="Helical" evidence="8">
    <location>
        <begin position="74"/>
        <end position="94"/>
    </location>
</feature>
<evidence type="ECO:0000313" key="9">
    <source>
        <dbReference type="EMBL" id="MBB6669518.1"/>
    </source>
</evidence>
<keyword evidence="6 8" id="KW-1133">Transmembrane helix</keyword>
<feature type="transmembrane region" description="Helical" evidence="8">
    <location>
        <begin position="181"/>
        <end position="200"/>
    </location>
</feature>
<evidence type="ECO:0000313" key="10">
    <source>
        <dbReference type="Proteomes" id="UP000547209"/>
    </source>
</evidence>
<gene>
    <name evidence="9" type="ORF">H7C19_02335</name>
</gene>
<evidence type="ECO:0000256" key="4">
    <source>
        <dbReference type="ARBA" id="ARBA00022544"/>
    </source>
</evidence>
<feature type="transmembrane region" description="Helical" evidence="8">
    <location>
        <begin position="140"/>
        <end position="161"/>
    </location>
</feature>
<accession>A0A7X0VDR8</accession>
<dbReference type="EMBL" id="JACJVP010000001">
    <property type="protein sequence ID" value="MBB6669518.1"/>
    <property type="molecule type" value="Genomic_DNA"/>
</dbReference>
<feature type="transmembrane region" description="Helical" evidence="8">
    <location>
        <begin position="298"/>
        <end position="317"/>
    </location>
</feature>
<dbReference type="InterPro" id="IPR004761">
    <property type="entry name" value="Spore_GerAB"/>
</dbReference>
<evidence type="ECO:0000256" key="5">
    <source>
        <dbReference type="ARBA" id="ARBA00022692"/>
    </source>
</evidence>
<reference evidence="9 10" key="1">
    <citation type="submission" date="2020-08" db="EMBL/GenBank/DDBJ databases">
        <title>Cohnella phylogeny.</title>
        <authorList>
            <person name="Dunlap C."/>
        </authorList>
    </citation>
    <scope>NUCLEOTIDE SEQUENCE [LARGE SCALE GENOMIC DNA]</scope>
    <source>
        <strain evidence="9 10">DSM 28246</strain>
    </source>
</reference>
<keyword evidence="10" id="KW-1185">Reference proteome</keyword>
<dbReference type="GO" id="GO:0016020">
    <property type="term" value="C:membrane"/>
    <property type="evidence" value="ECO:0007669"/>
    <property type="project" value="UniProtKB-SubCell"/>
</dbReference>
<evidence type="ECO:0000256" key="1">
    <source>
        <dbReference type="ARBA" id="ARBA00004141"/>
    </source>
</evidence>
<keyword evidence="5 8" id="KW-0812">Transmembrane</keyword>
<dbReference type="Proteomes" id="UP000547209">
    <property type="component" value="Unassembled WGS sequence"/>
</dbReference>